<dbReference type="PANTHER" id="PTHR45641:SF19">
    <property type="entry name" value="NEPHROCYSTIN-3"/>
    <property type="match status" value="1"/>
</dbReference>
<dbReference type="InterPro" id="IPR011990">
    <property type="entry name" value="TPR-like_helical_dom_sf"/>
</dbReference>
<dbReference type="Pfam" id="PF13181">
    <property type="entry name" value="TPR_8"/>
    <property type="match status" value="1"/>
</dbReference>
<name>A0A117M6L4_UNCT6</name>
<dbReference type="PANTHER" id="PTHR45641">
    <property type="entry name" value="TETRATRICOPEPTIDE REPEAT PROTEIN (AFU_ORTHOLOGUE AFUA_6G03870)"/>
    <property type="match status" value="1"/>
</dbReference>
<sequence>MKKLVVIVMIFISFVFIISDEWQSKYDVVYGYYLSKDYENGYKKGLELLDYTLKEYGSKSSEAGHIYNILGLISKNLDKFDESETYFTKSITAFKMVNDYRNVSIIKSNLGGLYFDYFYDDLARENLEDAVSWFEQNNSNGKYDKDLMNPYYYLYEIYNYSYDYPKAIDYMKKLINVEEKSYGNTDTIVGVDYRSLAWLYIYSEDFSNAEKNFEKSLSILKVNGGKNNISLGITYNDYGVLYDYKGEYNKALDYYKKAAGIFEKSNNMVELANTYNNMGLAYEKLDKLSDAKIYYQKAYDISKREYGEKNDETKKYKENLDRVK</sequence>
<evidence type="ECO:0000256" key="2">
    <source>
        <dbReference type="ARBA" id="ARBA00022803"/>
    </source>
</evidence>
<protein>
    <submittedName>
        <fullName evidence="4">TPR repeat containing protein</fullName>
    </submittedName>
</protein>
<evidence type="ECO:0000313" key="4">
    <source>
        <dbReference type="EMBL" id="KUK87236.1"/>
    </source>
</evidence>
<accession>A0A117M6L4</accession>
<gene>
    <name evidence="4" type="ORF">XE03_0844</name>
</gene>
<dbReference type="Pfam" id="PF13424">
    <property type="entry name" value="TPR_12"/>
    <property type="match status" value="1"/>
</dbReference>
<comment type="caution">
    <text evidence="4">The sequence shown here is derived from an EMBL/GenBank/DDBJ whole genome shotgun (WGS) entry which is preliminary data.</text>
</comment>
<evidence type="ECO:0000256" key="1">
    <source>
        <dbReference type="ARBA" id="ARBA00022737"/>
    </source>
</evidence>
<feature type="repeat" description="TPR" evidence="3">
    <location>
        <begin position="232"/>
        <end position="265"/>
    </location>
</feature>
<dbReference type="SUPFAM" id="SSF48452">
    <property type="entry name" value="TPR-like"/>
    <property type="match status" value="2"/>
</dbReference>
<dbReference type="Gene3D" id="1.25.40.10">
    <property type="entry name" value="Tetratricopeptide repeat domain"/>
    <property type="match status" value="2"/>
</dbReference>
<keyword evidence="2 3" id="KW-0802">TPR repeat</keyword>
<evidence type="ECO:0000256" key="3">
    <source>
        <dbReference type="PROSITE-ProRule" id="PRU00339"/>
    </source>
</evidence>
<dbReference type="Proteomes" id="UP000053467">
    <property type="component" value="Unassembled WGS sequence"/>
</dbReference>
<evidence type="ECO:0000313" key="5">
    <source>
        <dbReference type="Proteomes" id="UP000053467"/>
    </source>
</evidence>
<proteinExistence type="predicted"/>
<dbReference type="PROSITE" id="PS50005">
    <property type="entry name" value="TPR"/>
    <property type="match status" value="2"/>
</dbReference>
<dbReference type="SMART" id="SM00028">
    <property type="entry name" value="TPR"/>
    <property type="match status" value="5"/>
</dbReference>
<keyword evidence="1" id="KW-0677">Repeat</keyword>
<reference evidence="5" key="1">
    <citation type="journal article" date="2015" name="MBio">
        <title>Genome-Resolved Metagenomic Analysis Reveals Roles for Candidate Phyla and Other Microbial Community Members in Biogeochemical Transformations in Oil Reservoirs.</title>
        <authorList>
            <person name="Hu P."/>
            <person name="Tom L."/>
            <person name="Singh A."/>
            <person name="Thomas B.C."/>
            <person name="Baker B.J."/>
            <person name="Piceno Y.M."/>
            <person name="Andersen G.L."/>
            <person name="Banfield J.F."/>
        </authorList>
    </citation>
    <scope>NUCLEOTIDE SEQUENCE [LARGE SCALE GENOMIC DNA]</scope>
</reference>
<feature type="repeat" description="TPR" evidence="3">
    <location>
        <begin position="272"/>
        <end position="305"/>
    </location>
</feature>
<organism evidence="4 5">
    <name type="scientific">candidate division TA06 bacterium 34_109</name>
    <dbReference type="NCBI Taxonomy" id="1635277"/>
    <lineage>
        <taxon>Bacteria</taxon>
        <taxon>Bacteria division TA06</taxon>
    </lineage>
</organism>
<dbReference type="InterPro" id="IPR019734">
    <property type="entry name" value="TPR_rpt"/>
</dbReference>
<dbReference type="Pfam" id="PF13374">
    <property type="entry name" value="TPR_10"/>
    <property type="match status" value="1"/>
</dbReference>
<dbReference type="AlphaFoldDB" id="A0A117M6L4"/>
<dbReference type="EMBL" id="LGGX01000006">
    <property type="protein sequence ID" value="KUK87236.1"/>
    <property type="molecule type" value="Genomic_DNA"/>
</dbReference>